<evidence type="ECO:0008006" key="3">
    <source>
        <dbReference type="Google" id="ProtNLM"/>
    </source>
</evidence>
<organism evidence="1 2">
    <name type="scientific">Paenibacillus elgii</name>
    <dbReference type="NCBI Taxonomy" id="189691"/>
    <lineage>
        <taxon>Bacteria</taxon>
        <taxon>Bacillati</taxon>
        <taxon>Bacillota</taxon>
        <taxon>Bacilli</taxon>
        <taxon>Bacillales</taxon>
        <taxon>Paenibacillaceae</taxon>
        <taxon>Paenibacillus</taxon>
    </lineage>
</organism>
<gene>
    <name evidence="1" type="ORF">C8Z91_03695</name>
</gene>
<dbReference type="SUPFAM" id="SSF55874">
    <property type="entry name" value="ATPase domain of HSP90 chaperone/DNA topoisomerase II/histidine kinase"/>
    <property type="match status" value="1"/>
</dbReference>
<dbReference type="AlphaFoldDB" id="A0A2T6G8Z8"/>
<dbReference type="Proteomes" id="UP000244184">
    <property type="component" value="Unassembled WGS sequence"/>
</dbReference>
<dbReference type="Gene3D" id="3.30.565.10">
    <property type="entry name" value="Histidine kinase-like ATPase, C-terminal domain"/>
    <property type="match status" value="1"/>
</dbReference>
<sequence>MSRELAKLLDGRLMLRSEEGRGSTFTLYLPHSR</sequence>
<proteinExistence type="predicted"/>
<name>A0A2T6G8Z8_9BACL</name>
<reference evidence="1 2" key="1">
    <citation type="submission" date="2018-03" db="EMBL/GenBank/DDBJ databases">
        <title>Genome sequence of Paenibacillus elgii strain AC13 an antimicrobial compound producing bacteria.</title>
        <authorList>
            <person name="Kurokawa A.S."/>
            <person name="Araujo J.F."/>
            <person name="Costa R.A."/>
            <person name="Ortega D.B."/>
            <person name="Pires A.S."/>
            <person name="Pappas G.J.Jr."/>
            <person name="Franco O.L."/>
            <person name="Barreto C."/>
            <person name="Magalhaes B.S."/>
            <person name="Kruger R.H."/>
        </authorList>
    </citation>
    <scope>NUCLEOTIDE SEQUENCE [LARGE SCALE GENOMIC DNA]</scope>
    <source>
        <strain evidence="1 2">AC13</strain>
    </source>
</reference>
<evidence type="ECO:0000313" key="1">
    <source>
        <dbReference type="EMBL" id="PUA40632.1"/>
    </source>
</evidence>
<accession>A0A2T6G8Z8</accession>
<evidence type="ECO:0000313" key="2">
    <source>
        <dbReference type="Proteomes" id="UP000244184"/>
    </source>
</evidence>
<comment type="caution">
    <text evidence="1">The sequence shown here is derived from an EMBL/GenBank/DDBJ whole genome shotgun (WGS) entry which is preliminary data.</text>
</comment>
<protein>
    <recommendedName>
        <fullName evidence="3">Histidine kinase/HSP90-like ATPase domain-containing protein</fullName>
    </recommendedName>
</protein>
<dbReference type="InterPro" id="IPR036890">
    <property type="entry name" value="HATPase_C_sf"/>
</dbReference>
<dbReference type="EMBL" id="PYHP01000009">
    <property type="protein sequence ID" value="PUA40632.1"/>
    <property type="molecule type" value="Genomic_DNA"/>
</dbReference>